<name>A0A5B8MHD4_9CHLO</name>
<keyword evidence="9" id="KW-1185">Reference proteome</keyword>
<dbReference type="SUPFAM" id="SSF57997">
    <property type="entry name" value="Tropomyosin"/>
    <property type="match status" value="1"/>
</dbReference>
<feature type="compositionally biased region" description="Basic and acidic residues" evidence="7">
    <location>
        <begin position="151"/>
        <end position="192"/>
    </location>
</feature>
<feature type="region of interest" description="Disordered" evidence="7">
    <location>
        <begin position="128"/>
        <end position="192"/>
    </location>
</feature>
<keyword evidence="4 6" id="KW-0175">Coiled coil</keyword>
<keyword evidence="5" id="KW-0505">Motor protein</keyword>
<protein>
    <submittedName>
        <fullName evidence="8">Uncharacterized protein</fullName>
    </submittedName>
</protein>
<feature type="compositionally biased region" description="Basic and acidic residues" evidence="7">
    <location>
        <begin position="50"/>
        <end position="60"/>
    </location>
</feature>
<dbReference type="InterPro" id="IPR044986">
    <property type="entry name" value="KIF15/KIN-12"/>
</dbReference>
<feature type="region of interest" description="Disordered" evidence="7">
    <location>
        <begin position="50"/>
        <end position="72"/>
    </location>
</feature>
<evidence type="ECO:0000313" key="9">
    <source>
        <dbReference type="Proteomes" id="UP000316726"/>
    </source>
</evidence>
<dbReference type="PANTHER" id="PTHR37739">
    <property type="entry name" value="KINESIN-LIKE PROTEIN KIN-12D"/>
    <property type="match status" value="1"/>
</dbReference>
<organism evidence="8 9">
    <name type="scientific">Chloropicon primus</name>
    <dbReference type="NCBI Taxonomy" id="1764295"/>
    <lineage>
        <taxon>Eukaryota</taxon>
        <taxon>Viridiplantae</taxon>
        <taxon>Chlorophyta</taxon>
        <taxon>Chloropicophyceae</taxon>
        <taxon>Chloropicales</taxon>
        <taxon>Chloropicaceae</taxon>
        <taxon>Chloropicon</taxon>
    </lineage>
</organism>
<feature type="compositionally biased region" description="Low complexity" evidence="7">
    <location>
        <begin position="299"/>
        <end position="313"/>
    </location>
</feature>
<dbReference type="GO" id="GO:0005524">
    <property type="term" value="F:ATP binding"/>
    <property type="evidence" value="ECO:0007669"/>
    <property type="project" value="UniProtKB-KW"/>
</dbReference>
<evidence type="ECO:0000256" key="4">
    <source>
        <dbReference type="ARBA" id="ARBA00023054"/>
    </source>
</evidence>
<evidence type="ECO:0000313" key="8">
    <source>
        <dbReference type="EMBL" id="QDZ18770.1"/>
    </source>
</evidence>
<feature type="coiled-coil region" evidence="6">
    <location>
        <begin position="380"/>
        <end position="579"/>
    </location>
</feature>
<evidence type="ECO:0000256" key="1">
    <source>
        <dbReference type="ARBA" id="ARBA00022701"/>
    </source>
</evidence>
<dbReference type="AlphaFoldDB" id="A0A5B8MHD4"/>
<keyword evidence="2" id="KW-0547">Nucleotide-binding</keyword>
<evidence type="ECO:0000256" key="2">
    <source>
        <dbReference type="ARBA" id="ARBA00022741"/>
    </source>
</evidence>
<dbReference type="PANTHER" id="PTHR37739:SF16">
    <property type="entry name" value="KINESIN-LIKE PROTEIN"/>
    <property type="match status" value="1"/>
</dbReference>
<reference evidence="8 9" key="1">
    <citation type="submission" date="2018-07" db="EMBL/GenBank/DDBJ databases">
        <title>The complete nuclear genome of the prasinophyte Chloropicon primus (CCMP1205).</title>
        <authorList>
            <person name="Pombert J.-F."/>
            <person name="Otis C."/>
            <person name="Turmel M."/>
            <person name="Lemieux C."/>
        </authorList>
    </citation>
    <scope>NUCLEOTIDE SEQUENCE [LARGE SCALE GENOMIC DNA]</scope>
    <source>
        <strain evidence="8 9">CCMP1205</strain>
    </source>
</reference>
<feature type="compositionally biased region" description="Basic and acidic residues" evidence="7">
    <location>
        <begin position="128"/>
        <end position="140"/>
    </location>
</feature>
<proteinExistence type="predicted"/>
<dbReference type="STRING" id="1764295.A0A5B8MHD4"/>
<gene>
    <name evidence="8" type="ORF">A3770_02p12880</name>
</gene>
<keyword evidence="3" id="KW-0067">ATP-binding</keyword>
<accession>A0A5B8MHD4</accession>
<keyword evidence="1" id="KW-0493">Microtubule</keyword>
<sequence>MGRKKKGTAVDLKAKNSSGVEEQDDLGLGLGFEFGTESSETPPELLVAQERGRAQGDRGKRAAVGGLDTSGDMTSGIGLQYPGASPGGGFLASPEVITLRASVNDKDIELIDLRRQLQKTLLEVKSVKEEVKASDEEKRDLQRKHAQSTLKLEKEVLSKNEQVRKLSKDLRQANEDSSAHQRKLKEVSKEKNQRIDLLKEEFKVQLDAAKRHQREREEGEEQVLRLKRDLSLVKHEKKLGEDLSRNEHERLKRRMQELGDQLDQATKDCARLRGTAASKDAEIKRLRREAEEKDSRLQAAAAASAQGLPPSSWGLGGGGPESSGHRDPQMFSVPSSLTQIAQQSKLGFELHEREQRKKVDAMQKSLYKLQEKLDSRVSTCRKYKEAGRTLQRKVASLEAERYSKQSMIDALEKRINTLDQEMESACQQLHESKRDGERLQSEFEREIEKREEAAHEALREKEAVVELLEKERRNVEAMMAEVSKLRGKEREMEMTLNETASAYRLQKEELSSLQSNASNLMRRLTSADEHIEKMGSLLKEKDLDAERSRSKYQEMQALIERQEHELNGMRMQYESQMKRMQMQRQELDKFKTSHFSTYNAGRSARTMYQEHDPSDATESRIQDGQEEQIAYLRSELNRSMQREKKLILNIQDREKKLENAEKYLGNMDKGKARARRKASLRWAPNNNVYVSIFSAGSR</sequence>
<dbReference type="GO" id="GO:0005874">
    <property type="term" value="C:microtubule"/>
    <property type="evidence" value="ECO:0007669"/>
    <property type="project" value="UniProtKB-KW"/>
</dbReference>
<evidence type="ECO:0000256" key="3">
    <source>
        <dbReference type="ARBA" id="ARBA00022840"/>
    </source>
</evidence>
<evidence type="ECO:0000256" key="5">
    <source>
        <dbReference type="ARBA" id="ARBA00023175"/>
    </source>
</evidence>
<evidence type="ECO:0000256" key="7">
    <source>
        <dbReference type="SAM" id="MobiDB-lite"/>
    </source>
</evidence>
<feature type="region of interest" description="Disordered" evidence="7">
    <location>
        <begin position="1"/>
        <end position="24"/>
    </location>
</feature>
<evidence type="ECO:0000256" key="6">
    <source>
        <dbReference type="SAM" id="Coils"/>
    </source>
</evidence>
<feature type="region of interest" description="Disordered" evidence="7">
    <location>
        <begin position="288"/>
        <end position="331"/>
    </location>
</feature>
<dbReference type="EMBL" id="CP031035">
    <property type="protein sequence ID" value="QDZ18770.1"/>
    <property type="molecule type" value="Genomic_DNA"/>
</dbReference>
<dbReference type="Proteomes" id="UP000316726">
    <property type="component" value="Chromosome 2"/>
</dbReference>